<keyword evidence="3" id="KW-1185">Reference proteome</keyword>
<dbReference type="AlphaFoldDB" id="A0AAD3NE80"/>
<evidence type="ECO:0000313" key="2">
    <source>
        <dbReference type="EMBL" id="GLD70778.1"/>
    </source>
</evidence>
<feature type="compositionally biased region" description="Basic and acidic residues" evidence="1">
    <location>
        <begin position="41"/>
        <end position="64"/>
    </location>
</feature>
<feature type="region of interest" description="Disordered" evidence="1">
    <location>
        <begin position="31"/>
        <end position="74"/>
    </location>
</feature>
<dbReference type="Proteomes" id="UP001279410">
    <property type="component" value="Unassembled WGS sequence"/>
</dbReference>
<reference evidence="2" key="1">
    <citation type="submission" date="2022-08" db="EMBL/GenBank/DDBJ databases">
        <title>Genome sequencing of akame (Lates japonicus).</title>
        <authorList>
            <person name="Hashiguchi Y."/>
            <person name="Takahashi H."/>
        </authorList>
    </citation>
    <scope>NUCLEOTIDE SEQUENCE</scope>
    <source>
        <strain evidence="2">Kochi</strain>
    </source>
</reference>
<gene>
    <name evidence="2" type="ORF">AKAME5_002209600</name>
</gene>
<sequence>MESSQNQEAEDSSYLCFQRTPSLRRKWRKRYGGLDGNKLLEPNKEPDMKGLGGDDRRERQRNAENPDAAPVAPRSLIQNRVWPRSPSTLSVLDLQGYNWS</sequence>
<evidence type="ECO:0000313" key="3">
    <source>
        <dbReference type="Proteomes" id="UP001279410"/>
    </source>
</evidence>
<proteinExistence type="predicted"/>
<organism evidence="2 3">
    <name type="scientific">Lates japonicus</name>
    <name type="common">Japanese lates</name>
    <dbReference type="NCBI Taxonomy" id="270547"/>
    <lineage>
        <taxon>Eukaryota</taxon>
        <taxon>Metazoa</taxon>
        <taxon>Chordata</taxon>
        <taxon>Craniata</taxon>
        <taxon>Vertebrata</taxon>
        <taxon>Euteleostomi</taxon>
        <taxon>Actinopterygii</taxon>
        <taxon>Neopterygii</taxon>
        <taxon>Teleostei</taxon>
        <taxon>Neoteleostei</taxon>
        <taxon>Acanthomorphata</taxon>
        <taxon>Carangaria</taxon>
        <taxon>Carangaria incertae sedis</taxon>
        <taxon>Centropomidae</taxon>
        <taxon>Lates</taxon>
    </lineage>
</organism>
<accession>A0AAD3NE80</accession>
<name>A0AAD3NE80_LATJO</name>
<evidence type="ECO:0000256" key="1">
    <source>
        <dbReference type="SAM" id="MobiDB-lite"/>
    </source>
</evidence>
<protein>
    <submittedName>
        <fullName evidence="2">Glutaminase liver isoform, mitochondrial-like isoform X1</fullName>
    </submittedName>
</protein>
<dbReference type="EMBL" id="BRZM01000435">
    <property type="protein sequence ID" value="GLD70778.1"/>
    <property type="molecule type" value="Genomic_DNA"/>
</dbReference>
<comment type="caution">
    <text evidence="2">The sequence shown here is derived from an EMBL/GenBank/DDBJ whole genome shotgun (WGS) entry which is preliminary data.</text>
</comment>